<dbReference type="PANTHER" id="PTHR38899:SF1">
    <property type="entry name" value="PROTEIN KINASE"/>
    <property type="match status" value="1"/>
</dbReference>
<feature type="compositionally biased region" description="Polar residues" evidence="1">
    <location>
        <begin position="256"/>
        <end position="275"/>
    </location>
</feature>
<proteinExistence type="predicted"/>
<gene>
    <name evidence="2" type="ORF">BLNAU_4648</name>
</gene>
<dbReference type="PANTHER" id="PTHR38899">
    <property type="entry name" value="DOMAIN OOKINETE PROTEIN, PUTATIVE-RELATED"/>
    <property type="match status" value="1"/>
</dbReference>
<dbReference type="InterPro" id="IPR036412">
    <property type="entry name" value="HAD-like_sf"/>
</dbReference>
<comment type="caution">
    <text evidence="2">The sequence shown here is derived from an EMBL/GenBank/DDBJ whole genome shotgun (WGS) entry which is preliminary data.</text>
</comment>
<sequence>MGIRYLTNLTRFFEFISITFSTPLCDHTIIFFDWDDTLMASNVLCAHQVTLQTPVVPREIDIMFQTLQDQVINILDTAFKATKHVFVITNAEQGWVELSCQKFMPKVFQHIQDVKIISARTTYQNSFPDKPNMWKKTAFIERINTCFPSHAPKMTSAGTVSSPIGPPNLNAISFGDSECERNALISITQLCASTATLKSIKFVERPSTEQLKRQLEMIQHNFHFIVRHNASLDLMLQICTVQATPNDQRTTERPTPASQNSDQSEGNGLERNTTEVGADVPYNSPDGRLNGPPGGAGYDPNKGK</sequence>
<reference evidence="2 3" key="1">
    <citation type="journal article" date="2022" name="bioRxiv">
        <title>Genomics of Preaxostyla Flagellates Illuminates Evolutionary Transitions and the Path Towards Mitochondrial Loss.</title>
        <authorList>
            <person name="Novak L.V.F."/>
            <person name="Treitli S.C."/>
            <person name="Pyrih J."/>
            <person name="Halakuc P."/>
            <person name="Pipaliya S.V."/>
            <person name="Vacek V."/>
            <person name="Brzon O."/>
            <person name="Soukal P."/>
            <person name="Eme L."/>
            <person name="Dacks J.B."/>
            <person name="Karnkowska A."/>
            <person name="Elias M."/>
            <person name="Hampl V."/>
        </authorList>
    </citation>
    <scope>NUCLEOTIDE SEQUENCE [LARGE SCALE GENOMIC DNA]</scope>
    <source>
        <strain evidence="2">NAU3</strain>
        <tissue evidence="2">Gut</tissue>
    </source>
</reference>
<protein>
    <submittedName>
        <fullName evidence="2">Uncharacterized protein</fullName>
    </submittedName>
</protein>
<evidence type="ECO:0000256" key="1">
    <source>
        <dbReference type="SAM" id="MobiDB-lite"/>
    </source>
</evidence>
<evidence type="ECO:0000313" key="3">
    <source>
        <dbReference type="Proteomes" id="UP001281761"/>
    </source>
</evidence>
<dbReference type="Proteomes" id="UP001281761">
    <property type="component" value="Unassembled WGS sequence"/>
</dbReference>
<keyword evidence="3" id="KW-1185">Reference proteome</keyword>
<organism evidence="2 3">
    <name type="scientific">Blattamonas nauphoetae</name>
    <dbReference type="NCBI Taxonomy" id="2049346"/>
    <lineage>
        <taxon>Eukaryota</taxon>
        <taxon>Metamonada</taxon>
        <taxon>Preaxostyla</taxon>
        <taxon>Oxymonadida</taxon>
        <taxon>Blattamonas</taxon>
    </lineage>
</organism>
<name>A0ABQ9Y9H7_9EUKA</name>
<dbReference type="EMBL" id="JARBJD010000023">
    <property type="protein sequence ID" value="KAK2960431.1"/>
    <property type="molecule type" value="Genomic_DNA"/>
</dbReference>
<dbReference type="SUPFAM" id="SSF56784">
    <property type="entry name" value="HAD-like"/>
    <property type="match status" value="1"/>
</dbReference>
<feature type="region of interest" description="Disordered" evidence="1">
    <location>
        <begin position="245"/>
        <end position="304"/>
    </location>
</feature>
<accession>A0ABQ9Y9H7</accession>
<evidence type="ECO:0000313" key="2">
    <source>
        <dbReference type="EMBL" id="KAK2960431.1"/>
    </source>
</evidence>